<reference evidence="2 3" key="1">
    <citation type="journal article" date="2014" name="Genome Announc.">
        <title>Draft genome sequence of Sclerotinia borealis, a psychrophilic plant pathogenic fungus.</title>
        <authorList>
            <person name="Mardanov A.V."/>
            <person name="Beletsky A.V."/>
            <person name="Kadnikov V.V."/>
            <person name="Ignatov A.N."/>
            <person name="Ravin N.V."/>
        </authorList>
    </citation>
    <scope>NUCLEOTIDE SEQUENCE [LARGE SCALE GENOMIC DNA]</scope>
    <source>
        <strain evidence="3">F-4157</strain>
    </source>
</reference>
<comment type="caution">
    <text evidence="2">The sequence shown here is derived from an EMBL/GenBank/DDBJ whole genome shotgun (WGS) entry which is preliminary data.</text>
</comment>
<evidence type="ECO:0000256" key="1">
    <source>
        <dbReference type="SAM" id="MobiDB-lite"/>
    </source>
</evidence>
<dbReference type="Proteomes" id="UP000019487">
    <property type="component" value="Unassembled WGS sequence"/>
</dbReference>
<keyword evidence="3" id="KW-1185">Reference proteome</keyword>
<feature type="compositionally biased region" description="Acidic residues" evidence="1">
    <location>
        <begin position="251"/>
        <end position="280"/>
    </location>
</feature>
<sequence>MFADDFPSVPGRSINQDLIYEAGADIPIEDYLTIDFPPAFKAIYGTPVPYYRAWERLMDITIRPELRLKIKQSFLQFASNTMYPQYCKMIDDVAAIKNLALVGRTEMDAAWVQQLVRLYNLDRKDMNDFLGYRMSYNHVLEDIEDVEKTMKALLERAVARRFDRPRQENRKVEKYWAEKGELASTMGQILDTVCIDDSFLEYQFNPPRDLSLEKDYPTRLDDHQELDTIMEEPEENANIDGGEYDSRSESESESEEEFEFPPEDDSEVDEGEGGGEDSDGDIAMSGAVNQFVLPIR</sequence>
<name>W9CJJ6_SCLBF</name>
<dbReference type="AlphaFoldDB" id="W9CJJ6"/>
<dbReference type="HOGENOM" id="CLU_940606_0_0_1"/>
<gene>
    <name evidence="2" type="ORF">SBOR_4951</name>
</gene>
<dbReference type="EMBL" id="AYSA01000231">
    <property type="protein sequence ID" value="ESZ94700.1"/>
    <property type="molecule type" value="Genomic_DNA"/>
</dbReference>
<organism evidence="2 3">
    <name type="scientific">Sclerotinia borealis (strain F-4128)</name>
    <dbReference type="NCBI Taxonomy" id="1432307"/>
    <lineage>
        <taxon>Eukaryota</taxon>
        <taxon>Fungi</taxon>
        <taxon>Dikarya</taxon>
        <taxon>Ascomycota</taxon>
        <taxon>Pezizomycotina</taxon>
        <taxon>Leotiomycetes</taxon>
        <taxon>Helotiales</taxon>
        <taxon>Sclerotiniaceae</taxon>
        <taxon>Sclerotinia</taxon>
    </lineage>
</organism>
<accession>W9CJJ6</accession>
<protein>
    <submittedName>
        <fullName evidence="2">Uncharacterized protein</fullName>
    </submittedName>
</protein>
<evidence type="ECO:0000313" key="3">
    <source>
        <dbReference type="Proteomes" id="UP000019487"/>
    </source>
</evidence>
<dbReference type="OrthoDB" id="3558919at2759"/>
<proteinExistence type="predicted"/>
<evidence type="ECO:0000313" key="2">
    <source>
        <dbReference type="EMBL" id="ESZ94700.1"/>
    </source>
</evidence>
<feature type="region of interest" description="Disordered" evidence="1">
    <location>
        <begin position="229"/>
        <end position="296"/>
    </location>
</feature>